<protein>
    <submittedName>
        <fullName evidence="2">Uncharacterized protein</fullName>
    </submittedName>
</protein>
<feature type="region of interest" description="Disordered" evidence="1">
    <location>
        <begin position="274"/>
        <end position="435"/>
    </location>
</feature>
<evidence type="ECO:0000256" key="1">
    <source>
        <dbReference type="SAM" id="MobiDB-lite"/>
    </source>
</evidence>
<comment type="caution">
    <text evidence="2">The sequence shown here is derived from an EMBL/GenBank/DDBJ whole genome shotgun (WGS) entry which is preliminary data.</text>
</comment>
<accession>A0AAD6TZA9</accession>
<feature type="compositionally biased region" description="Pro residues" evidence="1">
    <location>
        <begin position="314"/>
        <end position="324"/>
    </location>
</feature>
<dbReference type="Proteomes" id="UP001222325">
    <property type="component" value="Unassembled WGS sequence"/>
</dbReference>
<feature type="compositionally biased region" description="Acidic residues" evidence="1">
    <location>
        <begin position="112"/>
        <end position="121"/>
    </location>
</feature>
<evidence type="ECO:0000313" key="2">
    <source>
        <dbReference type="EMBL" id="KAJ7081592.1"/>
    </source>
</evidence>
<keyword evidence="3" id="KW-1185">Reference proteome</keyword>
<feature type="compositionally biased region" description="Polar residues" evidence="1">
    <location>
        <begin position="371"/>
        <end position="388"/>
    </location>
</feature>
<feature type="compositionally biased region" description="Low complexity" evidence="1">
    <location>
        <begin position="389"/>
        <end position="400"/>
    </location>
</feature>
<reference evidence="2" key="1">
    <citation type="submission" date="2023-03" db="EMBL/GenBank/DDBJ databases">
        <title>Massive genome expansion in bonnet fungi (Mycena s.s.) driven by repeated elements and novel gene families across ecological guilds.</title>
        <authorList>
            <consortium name="Lawrence Berkeley National Laboratory"/>
            <person name="Harder C.B."/>
            <person name="Miyauchi S."/>
            <person name="Viragh M."/>
            <person name="Kuo A."/>
            <person name="Thoen E."/>
            <person name="Andreopoulos B."/>
            <person name="Lu D."/>
            <person name="Skrede I."/>
            <person name="Drula E."/>
            <person name="Henrissat B."/>
            <person name="Morin E."/>
            <person name="Kohler A."/>
            <person name="Barry K."/>
            <person name="LaButti K."/>
            <person name="Morin E."/>
            <person name="Salamov A."/>
            <person name="Lipzen A."/>
            <person name="Mereny Z."/>
            <person name="Hegedus B."/>
            <person name="Baldrian P."/>
            <person name="Stursova M."/>
            <person name="Weitz H."/>
            <person name="Taylor A."/>
            <person name="Grigoriev I.V."/>
            <person name="Nagy L.G."/>
            <person name="Martin F."/>
            <person name="Kauserud H."/>
        </authorList>
    </citation>
    <scope>NUCLEOTIDE SEQUENCE</scope>
    <source>
        <strain evidence="2">CBHHK173m</strain>
    </source>
</reference>
<gene>
    <name evidence="2" type="ORF">B0H15DRAFT_803589</name>
</gene>
<dbReference type="EMBL" id="JARJCN010000049">
    <property type="protein sequence ID" value="KAJ7081592.1"/>
    <property type="molecule type" value="Genomic_DNA"/>
</dbReference>
<name>A0AAD6TZA9_9AGAR</name>
<sequence>MATTFDKNTDSHIDCDIERLTFLDLKQIPNPFLAEYAKHYHVRGTKPTSIAQGIILRAGETVDYNSLPSVPVLPGHRAKRIQGVLHFRRCTPAELADPETHGTFPAERLPDPIDEYSDDEPPEPRARPARVMMEFVFPPKGRRKRQPTEAELLTETREGFQPIRDTLPKDYLGAMEEDLKDESARALKAYAEAEKLLKDALYTHECLRLELEAERRAWKDLWAYVARVAGKDIVEGLVARAKMRVRGKVPEDEVTISLLDGEFSDPEINERDRWIRRDGPKPGPAPVQANARPVQPQVTPPQDPVATVHQGPLLPAPVLAPPPGTTFGGDATSFDDGPFLKRRRDSDVDSDSDADDSGSGSLSGARKRSKASPTGSAGRSLVAGTSSLRTTPPARRSASSRQKRRSPGRQSLQLDDLPPLPSSTASERAFLALSP</sequence>
<organism evidence="2 3">
    <name type="scientific">Mycena belliarum</name>
    <dbReference type="NCBI Taxonomy" id="1033014"/>
    <lineage>
        <taxon>Eukaryota</taxon>
        <taxon>Fungi</taxon>
        <taxon>Dikarya</taxon>
        <taxon>Basidiomycota</taxon>
        <taxon>Agaricomycotina</taxon>
        <taxon>Agaricomycetes</taxon>
        <taxon>Agaricomycetidae</taxon>
        <taxon>Agaricales</taxon>
        <taxon>Marasmiineae</taxon>
        <taxon>Mycenaceae</taxon>
        <taxon>Mycena</taxon>
    </lineage>
</organism>
<evidence type="ECO:0000313" key="3">
    <source>
        <dbReference type="Proteomes" id="UP001222325"/>
    </source>
</evidence>
<proteinExistence type="predicted"/>
<dbReference type="AlphaFoldDB" id="A0AAD6TZA9"/>
<feature type="region of interest" description="Disordered" evidence="1">
    <location>
        <begin position="96"/>
        <end position="125"/>
    </location>
</feature>